<reference evidence="2 3" key="1">
    <citation type="submission" date="2016-08" db="EMBL/GenBank/DDBJ databases">
        <title>Genome of Bacillus solimangrovi GH2-4.</title>
        <authorList>
            <person name="Lim S."/>
            <person name="Kim B.-C."/>
        </authorList>
    </citation>
    <scope>NUCLEOTIDE SEQUENCE [LARGE SCALE GENOMIC DNA]</scope>
    <source>
        <strain evidence="2 3">GH2-4</strain>
    </source>
</reference>
<evidence type="ECO:0000313" key="3">
    <source>
        <dbReference type="Proteomes" id="UP000095209"/>
    </source>
</evidence>
<gene>
    <name evidence="2" type="ORF">BFG57_13835</name>
</gene>
<sequence length="162" mass="19050">MRRKRKYILIILLPIVFLLGWYIYNVNYHFVANTDLDDEQIGSIQLGDSLTNVRSTIDEKFETITRVKAHKSVISNTFAFSADQTDKIIYIRSESEEFKTAKGITVGASIEDVRLKYGDDYIQVKEMGMGNYRLYVDRKSNTLLRFWYDDDTVKRIVYEYLD</sequence>
<organism evidence="2 3">
    <name type="scientific">Bacillus solimangrovi</name>
    <dbReference type="NCBI Taxonomy" id="1305675"/>
    <lineage>
        <taxon>Bacteria</taxon>
        <taxon>Bacillati</taxon>
        <taxon>Bacillota</taxon>
        <taxon>Bacilli</taxon>
        <taxon>Bacillales</taxon>
        <taxon>Bacillaceae</taxon>
        <taxon>Bacillus</taxon>
    </lineage>
</organism>
<comment type="caution">
    <text evidence="2">The sequence shown here is derived from an EMBL/GenBank/DDBJ whole genome shotgun (WGS) entry which is preliminary data.</text>
</comment>
<protein>
    <recommendedName>
        <fullName evidence="4">DUF4309 domain-containing protein</fullName>
    </recommendedName>
</protein>
<evidence type="ECO:0000313" key="2">
    <source>
        <dbReference type="EMBL" id="OEH93032.1"/>
    </source>
</evidence>
<keyword evidence="3" id="KW-1185">Reference proteome</keyword>
<dbReference type="AlphaFoldDB" id="A0A1E5LG33"/>
<evidence type="ECO:0000256" key="1">
    <source>
        <dbReference type="SAM" id="Phobius"/>
    </source>
</evidence>
<evidence type="ECO:0008006" key="4">
    <source>
        <dbReference type="Google" id="ProtNLM"/>
    </source>
</evidence>
<proteinExistence type="predicted"/>
<accession>A0A1E5LG33</accession>
<dbReference type="EMBL" id="MJEH01000018">
    <property type="protein sequence ID" value="OEH93032.1"/>
    <property type="molecule type" value="Genomic_DNA"/>
</dbReference>
<dbReference type="Proteomes" id="UP000095209">
    <property type="component" value="Unassembled WGS sequence"/>
</dbReference>
<name>A0A1E5LG33_9BACI</name>
<keyword evidence="1" id="KW-0812">Transmembrane</keyword>
<keyword evidence="1" id="KW-0472">Membrane</keyword>
<feature type="transmembrane region" description="Helical" evidence="1">
    <location>
        <begin position="7"/>
        <end position="24"/>
    </location>
</feature>
<keyword evidence="1" id="KW-1133">Transmembrane helix</keyword>